<dbReference type="PRINTS" id="PR00344">
    <property type="entry name" value="BCTRLSENSOR"/>
</dbReference>
<dbReference type="SMART" id="SM00388">
    <property type="entry name" value="HisKA"/>
    <property type="match status" value="1"/>
</dbReference>
<dbReference type="InterPro" id="IPR003661">
    <property type="entry name" value="HisK_dim/P_dom"/>
</dbReference>
<dbReference type="SMART" id="SM00448">
    <property type="entry name" value="REC"/>
    <property type="match status" value="2"/>
</dbReference>
<evidence type="ECO:0000259" key="6">
    <source>
        <dbReference type="PROSITE" id="PS50109"/>
    </source>
</evidence>
<dbReference type="Pfam" id="PF00072">
    <property type="entry name" value="Response_reg"/>
    <property type="match status" value="2"/>
</dbReference>
<evidence type="ECO:0000256" key="2">
    <source>
        <dbReference type="ARBA" id="ARBA00012438"/>
    </source>
</evidence>
<evidence type="ECO:0000313" key="9">
    <source>
        <dbReference type="Proteomes" id="UP001165653"/>
    </source>
</evidence>
<keyword evidence="3 4" id="KW-0597">Phosphoprotein</keyword>
<dbReference type="PANTHER" id="PTHR43547">
    <property type="entry name" value="TWO-COMPONENT HISTIDINE KINASE"/>
    <property type="match status" value="1"/>
</dbReference>
<feature type="domain" description="Response regulatory" evidence="7">
    <location>
        <begin position="6"/>
        <end position="123"/>
    </location>
</feature>
<dbReference type="Proteomes" id="UP001165653">
    <property type="component" value="Unassembled WGS sequence"/>
</dbReference>
<dbReference type="EC" id="2.7.13.3" evidence="2"/>
<dbReference type="Pfam" id="PF02518">
    <property type="entry name" value="HATPase_c"/>
    <property type="match status" value="1"/>
</dbReference>
<evidence type="ECO:0000256" key="4">
    <source>
        <dbReference type="PROSITE-ProRule" id="PRU00169"/>
    </source>
</evidence>
<dbReference type="CDD" id="cd17580">
    <property type="entry name" value="REC_2_DhkD-like"/>
    <property type="match status" value="1"/>
</dbReference>
<dbReference type="InterPro" id="IPR036890">
    <property type="entry name" value="HATPase_C_sf"/>
</dbReference>
<feature type="coiled-coil region" evidence="5">
    <location>
        <begin position="125"/>
        <end position="152"/>
    </location>
</feature>
<evidence type="ECO:0000259" key="7">
    <source>
        <dbReference type="PROSITE" id="PS50110"/>
    </source>
</evidence>
<accession>A0ABT3FX30</accession>
<evidence type="ECO:0000256" key="1">
    <source>
        <dbReference type="ARBA" id="ARBA00000085"/>
    </source>
</evidence>
<dbReference type="CDD" id="cd00082">
    <property type="entry name" value="HisKA"/>
    <property type="match status" value="1"/>
</dbReference>
<gene>
    <name evidence="8" type="ORF">OJ996_01035</name>
</gene>
<evidence type="ECO:0000256" key="3">
    <source>
        <dbReference type="ARBA" id="ARBA00022553"/>
    </source>
</evidence>
<dbReference type="InterPro" id="IPR005467">
    <property type="entry name" value="His_kinase_dom"/>
</dbReference>
<dbReference type="CDD" id="cd00075">
    <property type="entry name" value="HATPase"/>
    <property type="match status" value="1"/>
</dbReference>
<keyword evidence="9" id="KW-1185">Reference proteome</keyword>
<dbReference type="SUPFAM" id="SSF52172">
    <property type="entry name" value="CheY-like"/>
    <property type="match status" value="2"/>
</dbReference>
<dbReference type="SMART" id="SM00387">
    <property type="entry name" value="HATPase_c"/>
    <property type="match status" value="1"/>
</dbReference>
<dbReference type="InterPro" id="IPR003594">
    <property type="entry name" value="HATPase_dom"/>
</dbReference>
<feature type="domain" description="Response regulatory" evidence="7">
    <location>
        <begin position="400"/>
        <end position="516"/>
    </location>
</feature>
<keyword evidence="5" id="KW-0175">Coiled coil</keyword>
<sequence length="518" mass="56351">MTVPIKFLLVDDLEANLVALEGLLKRDGLELLKAHSGPEALELLLQHDVALALLDVQMPEMGGFELAEIMRSTERTRHVPIIFLTAGVVDQERRIQGYETGAVDFLPKPIDAKVLLNKAEVFHALAKQRQDLRRANEQLARSNAELERADRSKNEFLAMLAHELRNPLAPLRNAALALKNRNLDGEQHDRIIAMIDRQVGNLSHMIDDLLDVSRITEGKIELRCQPVELQSLLGSAATAAAESIRANGQELVLDLPAEPLHLDADSTRLEQIVGNLLTNACKYSGTGSRISLSARAAGTPDKPEVEIRVADNGNGIAPELLPRIFGLFVQGSRTIDRTNDGLGIGLTIVQRLVQLHGGTITAHSGGLGMGSEFVIRLPSLASYAQAPSPKSPVESARALRILIVDDNRDSADSMGMLLEIGGHEVTIAHHGTDALAKAEEFQPEVVLLDIGLPGMDGFEVARQLRGNPAHRDAFLIAVTGYGSDEDQTRAKEAGFDQHLVKPADLRKLRGWLQEVGTQ</sequence>
<dbReference type="RefSeq" id="WP_264510253.1">
    <property type="nucleotide sequence ID" value="NZ_JAPDDR010000001.1"/>
</dbReference>
<dbReference type="SUPFAM" id="SSF55874">
    <property type="entry name" value="ATPase domain of HSP90 chaperone/DNA topoisomerase II/histidine kinase"/>
    <property type="match status" value="1"/>
</dbReference>
<reference evidence="8" key="1">
    <citation type="submission" date="2022-10" db="EMBL/GenBank/DDBJ databases">
        <title>Luteolibacter sp. GHJ8, whole genome shotgun sequencing project.</title>
        <authorList>
            <person name="Zhao G."/>
            <person name="Shen L."/>
        </authorList>
    </citation>
    <scope>NUCLEOTIDE SEQUENCE</scope>
    <source>
        <strain evidence="8">GHJ8</strain>
    </source>
</reference>
<dbReference type="InterPro" id="IPR011006">
    <property type="entry name" value="CheY-like_superfamily"/>
</dbReference>
<evidence type="ECO:0000313" key="8">
    <source>
        <dbReference type="EMBL" id="MCW1912135.1"/>
    </source>
</evidence>
<feature type="modified residue" description="4-aspartylphosphate" evidence="4">
    <location>
        <position position="55"/>
    </location>
</feature>
<dbReference type="Gene3D" id="1.10.287.130">
    <property type="match status" value="1"/>
</dbReference>
<dbReference type="InterPro" id="IPR004358">
    <property type="entry name" value="Sig_transdc_His_kin-like_C"/>
</dbReference>
<protein>
    <recommendedName>
        <fullName evidence="2">histidine kinase</fullName>
        <ecNumber evidence="2">2.7.13.3</ecNumber>
    </recommendedName>
</protein>
<dbReference type="Gene3D" id="3.40.50.2300">
    <property type="match status" value="2"/>
</dbReference>
<name>A0ABT3FX30_9BACT</name>
<dbReference type="Gene3D" id="3.30.565.10">
    <property type="entry name" value="Histidine kinase-like ATPase, C-terminal domain"/>
    <property type="match status" value="1"/>
</dbReference>
<dbReference type="Pfam" id="PF00512">
    <property type="entry name" value="HisKA"/>
    <property type="match status" value="1"/>
</dbReference>
<dbReference type="PROSITE" id="PS50109">
    <property type="entry name" value="HIS_KIN"/>
    <property type="match status" value="1"/>
</dbReference>
<comment type="catalytic activity">
    <reaction evidence="1">
        <text>ATP + protein L-histidine = ADP + protein N-phospho-L-histidine.</text>
        <dbReference type="EC" id="2.7.13.3"/>
    </reaction>
</comment>
<dbReference type="EMBL" id="JAPDDR010000001">
    <property type="protein sequence ID" value="MCW1912135.1"/>
    <property type="molecule type" value="Genomic_DNA"/>
</dbReference>
<dbReference type="PANTHER" id="PTHR43547:SF2">
    <property type="entry name" value="HYBRID SIGNAL TRANSDUCTION HISTIDINE KINASE C"/>
    <property type="match status" value="1"/>
</dbReference>
<dbReference type="PROSITE" id="PS50110">
    <property type="entry name" value="RESPONSE_REGULATORY"/>
    <property type="match status" value="2"/>
</dbReference>
<evidence type="ECO:0000256" key="5">
    <source>
        <dbReference type="SAM" id="Coils"/>
    </source>
</evidence>
<feature type="domain" description="Histidine kinase" evidence="6">
    <location>
        <begin position="159"/>
        <end position="381"/>
    </location>
</feature>
<proteinExistence type="predicted"/>
<comment type="caution">
    <text evidence="8">The sequence shown here is derived from an EMBL/GenBank/DDBJ whole genome shotgun (WGS) entry which is preliminary data.</text>
</comment>
<organism evidence="8 9">
    <name type="scientific">Luteolibacter rhizosphaerae</name>
    <dbReference type="NCBI Taxonomy" id="2989719"/>
    <lineage>
        <taxon>Bacteria</taxon>
        <taxon>Pseudomonadati</taxon>
        <taxon>Verrucomicrobiota</taxon>
        <taxon>Verrucomicrobiia</taxon>
        <taxon>Verrucomicrobiales</taxon>
        <taxon>Verrucomicrobiaceae</taxon>
        <taxon>Luteolibacter</taxon>
    </lineage>
</organism>
<feature type="modified residue" description="4-aspartylphosphate" evidence="4">
    <location>
        <position position="449"/>
    </location>
</feature>
<dbReference type="InterPro" id="IPR001789">
    <property type="entry name" value="Sig_transdc_resp-reg_receiver"/>
</dbReference>